<sequence length="231" mass="25808">MQLFCRFFYTLDPFYIYDDSFTLLFFTYMENSDGMLESGVNFSCNYSLQAFETPHTHSNCFSFLRQYAEESFSKAACLVVPKSIIAYPQVWRGQGSRKWKHGHADGFFVQFESPVSRKLWFVPRGITPFALRQAYAAINVAVAALPATDQPGFVGGHDCFYKKRNTVLVLVKSKSIWIYANQIHSRSRCISGLSVVASPLAPSAASLAATPSAFSSLSVTVSPVVGRLRDF</sequence>
<reference evidence="1 2" key="1">
    <citation type="journal article" date="2022" name="Nat. Plants">
        <title>Genomes of leafy and leafless Platanthera orchids illuminate the evolution of mycoheterotrophy.</title>
        <authorList>
            <person name="Li M.H."/>
            <person name="Liu K.W."/>
            <person name="Li Z."/>
            <person name="Lu H.C."/>
            <person name="Ye Q.L."/>
            <person name="Zhang D."/>
            <person name="Wang J.Y."/>
            <person name="Li Y.F."/>
            <person name="Zhong Z.M."/>
            <person name="Liu X."/>
            <person name="Yu X."/>
            <person name="Liu D.K."/>
            <person name="Tu X.D."/>
            <person name="Liu B."/>
            <person name="Hao Y."/>
            <person name="Liao X.Y."/>
            <person name="Jiang Y.T."/>
            <person name="Sun W.H."/>
            <person name="Chen J."/>
            <person name="Chen Y.Q."/>
            <person name="Ai Y."/>
            <person name="Zhai J.W."/>
            <person name="Wu S.S."/>
            <person name="Zhou Z."/>
            <person name="Hsiao Y.Y."/>
            <person name="Wu W.L."/>
            <person name="Chen Y.Y."/>
            <person name="Lin Y.F."/>
            <person name="Hsu J.L."/>
            <person name="Li C.Y."/>
            <person name="Wang Z.W."/>
            <person name="Zhao X."/>
            <person name="Zhong W.Y."/>
            <person name="Ma X.K."/>
            <person name="Ma L."/>
            <person name="Huang J."/>
            <person name="Chen G.Z."/>
            <person name="Huang M.Z."/>
            <person name="Huang L."/>
            <person name="Peng D.H."/>
            <person name="Luo Y.B."/>
            <person name="Zou S.Q."/>
            <person name="Chen S.P."/>
            <person name="Lan S."/>
            <person name="Tsai W.C."/>
            <person name="Van de Peer Y."/>
            <person name="Liu Z.J."/>
        </authorList>
    </citation>
    <scope>NUCLEOTIDE SEQUENCE [LARGE SCALE GENOMIC DNA]</scope>
    <source>
        <strain evidence="1">Lor288</strain>
    </source>
</reference>
<accession>A0ABR2LX80</accession>
<proteinExistence type="predicted"/>
<evidence type="ECO:0000313" key="1">
    <source>
        <dbReference type="EMBL" id="KAK8952836.1"/>
    </source>
</evidence>
<dbReference type="Proteomes" id="UP001412067">
    <property type="component" value="Unassembled WGS sequence"/>
</dbReference>
<comment type="caution">
    <text evidence="1">The sequence shown here is derived from an EMBL/GenBank/DDBJ whole genome shotgun (WGS) entry which is preliminary data.</text>
</comment>
<name>A0ABR2LX80_9ASPA</name>
<dbReference type="EMBL" id="JBBWWR010000014">
    <property type="protein sequence ID" value="KAK8952836.1"/>
    <property type="molecule type" value="Genomic_DNA"/>
</dbReference>
<evidence type="ECO:0000313" key="2">
    <source>
        <dbReference type="Proteomes" id="UP001412067"/>
    </source>
</evidence>
<keyword evidence="2" id="KW-1185">Reference proteome</keyword>
<gene>
    <name evidence="1" type="ORF">KSP40_PGU011567</name>
</gene>
<protein>
    <submittedName>
        <fullName evidence="1">Uncharacterized protein</fullName>
    </submittedName>
</protein>
<organism evidence="1 2">
    <name type="scientific">Platanthera guangdongensis</name>
    <dbReference type="NCBI Taxonomy" id="2320717"/>
    <lineage>
        <taxon>Eukaryota</taxon>
        <taxon>Viridiplantae</taxon>
        <taxon>Streptophyta</taxon>
        <taxon>Embryophyta</taxon>
        <taxon>Tracheophyta</taxon>
        <taxon>Spermatophyta</taxon>
        <taxon>Magnoliopsida</taxon>
        <taxon>Liliopsida</taxon>
        <taxon>Asparagales</taxon>
        <taxon>Orchidaceae</taxon>
        <taxon>Orchidoideae</taxon>
        <taxon>Orchideae</taxon>
        <taxon>Orchidinae</taxon>
        <taxon>Platanthera</taxon>
    </lineage>
</organism>